<keyword evidence="4" id="KW-1185">Reference proteome</keyword>
<dbReference type="InterPro" id="IPR011335">
    <property type="entry name" value="Restrct_endonuc-II-like"/>
</dbReference>
<name>A0ABN3TGB9_9ACTN</name>
<protein>
    <submittedName>
        <fullName evidence="3">DUF3320 domain-containing protein</fullName>
    </submittedName>
</protein>
<feature type="domain" description="DUF3320" evidence="1">
    <location>
        <begin position="236"/>
        <end position="284"/>
    </location>
</feature>
<evidence type="ECO:0000259" key="1">
    <source>
        <dbReference type="Pfam" id="PF11784"/>
    </source>
</evidence>
<feature type="domain" description="Restriction endonuclease type II-like" evidence="2">
    <location>
        <begin position="69"/>
        <end position="165"/>
    </location>
</feature>
<dbReference type="InterPro" id="IPR021754">
    <property type="entry name" value="DUF3320"/>
</dbReference>
<sequence length="404" mass="44410">MVTVARLNVAVTRARHRVEVVASFHGADLPDNANKSVQHLKRYLQYAEQGPTVLAPAAPDAEAAPESPFEEDVLAVLRDWGYDVQPQGGVAGFRIDMAVRHPGAPGAYALGIECDGAMYHSSRAARDRDRLREEILRGLGWNLHRIWGTDWYRNRKDAQRRLREAVEEACAADPYAPEPVSTPVPSTEQTPAEIAIVPVAESDRSEWSRPYRALGWEKPYELKDTLSTAAGLPGVDLHDPAAKAVVAEVAHHIITMEGPIEEDVLIGRVRSAWLLDRSGQIVQSSVRDALSRLRKKNKAVRSGTVWDLPAREVTFARTPTPDFDRKKVSQVPSAERRIALFGILSESPGMRREELARETARFFGWLRLGPDIKAAFDQDIEELIGGGLVTSGSSGLLPVEGSAG</sequence>
<reference evidence="3 4" key="1">
    <citation type="journal article" date="2019" name="Int. J. Syst. Evol. Microbiol.">
        <title>The Global Catalogue of Microorganisms (GCM) 10K type strain sequencing project: providing services to taxonomists for standard genome sequencing and annotation.</title>
        <authorList>
            <consortium name="The Broad Institute Genomics Platform"/>
            <consortium name="The Broad Institute Genome Sequencing Center for Infectious Disease"/>
            <person name="Wu L."/>
            <person name="Ma J."/>
        </authorList>
    </citation>
    <scope>NUCLEOTIDE SEQUENCE [LARGE SCALE GENOMIC DNA]</scope>
    <source>
        <strain evidence="3 4">JCM 4531</strain>
    </source>
</reference>
<dbReference type="SUPFAM" id="SSF52980">
    <property type="entry name" value="Restriction endonuclease-like"/>
    <property type="match status" value="1"/>
</dbReference>
<dbReference type="Gene3D" id="3.40.960.10">
    <property type="entry name" value="VSR Endonuclease"/>
    <property type="match status" value="1"/>
</dbReference>
<dbReference type="EMBL" id="BAAASK010000031">
    <property type="protein sequence ID" value="GAA2700049.1"/>
    <property type="molecule type" value="Genomic_DNA"/>
</dbReference>
<organism evidence="3 4">
    <name type="scientific">Streptomyces violaceolatus</name>
    <dbReference type="NCBI Taxonomy" id="67378"/>
    <lineage>
        <taxon>Bacteria</taxon>
        <taxon>Bacillati</taxon>
        <taxon>Actinomycetota</taxon>
        <taxon>Actinomycetes</taxon>
        <taxon>Kitasatosporales</taxon>
        <taxon>Streptomycetaceae</taxon>
        <taxon>Streptomyces</taxon>
        <taxon>Streptomyces violaceoruber group</taxon>
    </lineage>
</organism>
<proteinExistence type="predicted"/>
<accession>A0ABN3TGB9</accession>
<evidence type="ECO:0000259" key="2">
    <source>
        <dbReference type="Pfam" id="PF18741"/>
    </source>
</evidence>
<dbReference type="Pfam" id="PF18741">
    <property type="entry name" value="MTES_1575"/>
    <property type="match status" value="1"/>
</dbReference>
<comment type="caution">
    <text evidence="3">The sequence shown here is derived from an EMBL/GenBank/DDBJ whole genome shotgun (WGS) entry which is preliminary data.</text>
</comment>
<evidence type="ECO:0000313" key="4">
    <source>
        <dbReference type="Proteomes" id="UP001499989"/>
    </source>
</evidence>
<dbReference type="InterPro" id="IPR049468">
    <property type="entry name" value="Restrct_endonuc-II-like_dom"/>
</dbReference>
<dbReference type="Proteomes" id="UP001499989">
    <property type="component" value="Unassembled WGS sequence"/>
</dbReference>
<evidence type="ECO:0000313" key="3">
    <source>
        <dbReference type="EMBL" id="GAA2700049.1"/>
    </source>
</evidence>
<gene>
    <name evidence="3" type="ORF">GCM10010310_67730</name>
</gene>
<dbReference type="Pfam" id="PF11784">
    <property type="entry name" value="DUF3320"/>
    <property type="match status" value="1"/>
</dbReference>